<organism evidence="3 4">
    <name type="scientific">Zingiber officinale</name>
    <name type="common">Ginger</name>
    <name type="synonym">Amomum zingiber</name>
    <dbReference type="NCBI Taxonomy" id="94328"/>
    <lineage>
        <taxon>Eukaryota</taxon>
        <taxon>Viridiplantae</taxon>
        <taxon>Streptophyta</taxon>
        <taxon>Embryophyta</taxon>
        <taxon>Tracheophyta</taxon>
        <taxon>Spermatophyta</taxon>
        <taxon>Magnoliopsida</taxon>
        <taxon>Liliopsida</taxon>
        <taxon>Zingiberales</taxon>
        <taxon>Zingiberaceae</taxon>
        <taxon>Zingiber</taxon>
    </lineage>
</organism>
<dbReference type="Proteomes" id="UP000734854">
    <property type="component" value="Unassembled WGS sequence"/>
</dbReference>
<dbReference type="SUPFAM" id="SSF81631">
    <property type="entry name" value="PAP/OAS1 substrate-binding domain"/>
    <property type="match status" value="1"/>
</dbReference>
<reference evidence="3 4" key="1">
    <citation type="submission" date="2020-08" db="EMBL/GenBank/DDBJ databases">
        <title>Plant Genome Project.</title>
        <authorList>
            <person name="Zhang R.-G."/>
        </authorList>
    </citation>
    <scope>NUCLEOTIDE SEQUENCE [LARGE SCALE GENOMIC DNA]</scope>
    <source>
        <tissue evidence="3">Rhizome</tissue>
    </source>
</reference>
<dbReference type="SUPFAM" id="SSF81301">
    <property type="entry name" value="Nucleotidyltransferase"/>
    <property type="match status" value="1"/>
</dbReference>
<dbReference type="InterPro" id="IPR043519">
    <property type="entry name" value="NT_sf"/>
</dbReference>
<gene>
    <name evidence="3" type="ORF">ZIOFF_048999</name>
</gene>
<dbReference type="InterPro" id="IPR058921">
    <property type="entry name" value="PAP/OAS1-rel"/>
</dbReference>
<dbReference type="Gene3D" id="3.30.460.10">
    <property type="entry name" value="Beta Polymerase, domain 2"/>
    <property type="match status" value="1"/>
</dbReference>
<evidence type="ECO:0000259" key="2">
    <source>
        <dbReference type="Pfam" id="PF26180"/>
    </source>
</evidence>
<feature type="region of interest" description="Disordered" evidence="1">
    <location>
        <begin position="648"/>
        <end position="709"/>
    </location>
</feature>
<dbReference type="PANTHER" id="PTHR45979:SF30">
    <property type="entry name" value="NUCLEOTIDYLTRANSFERASE"/>
    <property type="match status" value="1"/>
</dbReference>
<feature type="region of interest" description="Disordered" evidence="1">
    <location>
        <begin position="567"/>
        <end position="597"/>
    </location>
</feature>
<feature type="domain" description="PAP/OAS1 substrate-binding-related" evidence="2">
    <location>
        <begin position="221"/>
        <end position="394"/>
    </location>
</feature>
<dbReference type="InterPro" id="IPR058920">
    <property type="entry name" value="PAP-OAS1-bd-rel"/>
</dbReference>
<feature type="compositionally biased region" description="Polar residues" evidence="1">
    <location>
        <begin position="693"/>
        <end position="709"/>
    </location>
</feature>
<proteinExistence type="predicted"/>
<evidence type="ECO:0000256" key="1">
    <source>
        <dbReference type="SAM" id="MobiDB-lite"/>
    </source>
</evidence>
<dbReference type="PANTHER" id="PTHR45979">
    <property type="entry name" value="PAP/OAS1 SUBSTRATE-BINDING DOMAIN SUPERFAMILY"/>
    <property type="match status" value="1"/>
</dbReference>
<comment type="caution">
    <text evidence="3">The sequence shown here is derived from an EMBL/GenBank/DDBJ whole genome shotgun (WGS) entry which is preliminary data.</text>
</comment>
<keyword evidence="4" id="KW-1185">Reference proteome</keyword>
<dbReference type="AlphaFoldDB" id="A0A8J5G0A7"/>
<sequence>MEILSRFWHNALPKNSADASGDSIADLRPCHWSPTAAMQSSTLLCSNQTVDLKEISGKNSFRRRHGRPGDGLEEASDAAGVEGQEQDLAAGRGGGGVGAAAHYTDGGVGEEEEGYLRIRTRALRRRRRGRANICQNLQVLPFGSVPLKTYLPDGDIDLTAINWNYPESSFAYYVFSSLKPDIYNKDSPFEVKDVQFIDAEVKLVKCFIENIVVDISFNQMGGLISLFFLETVRHILNLSSLLLFLSLTDPIGVCAIWEALYKFLDYFSKFNWENYALSLHGPVALSSLPNSLAVSPDSVHTDVLLSKESVDKFLTSFSLLSGDAASNKSSVFLMKYMNIVDPLKVTNNLGRSINKGNFNRILSAFGFGAQKLEEALMVPEELVHRELCAFFANSIERNKRGTRPNRQVVLSTGSATSGLCFELSSLKIECASSLVSVPTDGASGSKIGPESSNYSYRNAHLQNALKSQSMPCIDSIRREKSVAGDLFNLTGTLKMHVRYLEAWYGYEMMHGQFFMPIFQGSNDTFGLEPKLSTQEIVQAQEMDATYTCHSHGSYSNACRMQSQVPTSRPFKAKGKAKSRSTATSIGPNWHEKVTEASSSTAKLFRELDEDKHPKSTRTLSTTLFPQANGSMHQPKGRLMAGQPVSYSREYVRKPDTSKCQAMESRRTNQSYRPTQSYELKNDGDFPPLASQVVLKNSSLDQSKQPQSRN</sequence>
<accession>A0A8J5G0A7</accession>
<feature type="compositionally biased region" description="Polar residues" evidence="1">
    <location>
        <begin position="667"/>
        <end position="678"/>
    </location>
</feature>
<dbReference type="Pfam" id="PF26180">
    <property type="entry name" value="PAP-OAS1"/>
    <property type="match status" value="1"/>
</dbReference>
<feature type="region of interest" description="Disordered" evidence="1">
    <location>
        <begin position="56"/>
        <end position="82"/>
    </location>
</feature>
<dbReference type="EMBL" id="JACMSC010000013">
    <property type="protein sequence ID" value="KAG6493986.1"/>
    <property type="molecule type" value="Genomic_DNA"/>
</dbReference>
<protein>
    <recommendedName>
        <fullName evidence="2">PAP/OAS1 substrate-binding-related domain-containing protein</fullName>
    </recommendedName>
</protein>
<evidence type="ECO:0000313" key="4">
    <source>
        <dbReference type="Proteomes" id="UP000734854"/>
    </source>
</evidence>
<name>A0A8J5G0A7_ZINOF</name>
<evidence type="ECO:0000313" key="3">
    <source>
        <dbReference type="EMBL" id="KAG6493986.1"/>
    </source>
</evidence>
<dbReference type="Gene3D" id="1.10.1410.10">
    <property type="match status" value="1"/>
</dbReference>